<feature type="compositionally biased region" description="Basic residues" evidence="1">
    <location>
        <begin position="29"/>
        <end position="42"/>
    </location>
</feature>
<evidence type="ECO:0000313" key="3">
    <source>
        <dbReference type="Proteomes" id="UP001590950"/>
    </source>
</evidence>
<dbReference type="PANTHER" id="PTHR13268">
    <property type="entry name" value="BREAST CARCINOMA AMPLIFIED SEQUENCE 3"/>
    <property type="match status" value="1"/>
</dbReference>
<feature type="compositionally biased region" description="Polar residues" evidence="1">
    <location>
        <begin position="762"/>
        <end position="773"/>
    </location>
</feature>
<dbReference type="PANTHER" id="PTHR13268:SF0">
    <property type="entry name" value="BCAS3 MICROTUBULE ASSOCIATED CELL MIGRATION FACTOR"/>
    <property type="match status" value="1"/>
</dbReference>
<organism evidence="2 3">
    <name type="scientific">Stereocaulon virgatum</name>
    <dbReference type="NCBI Taxonomy" id="373712"/>
    <lineage>
        <taxon>Eukaryota</taxon>
        <taxon>Fungi</taxon>
        <taxon>Dikarya</taxon>
        <taxon>Ascomycota</taxon>
        <taxon>Pezizomycotina</taxon>
        <taxon>Lecanoromycetes</taxon>
        <taxon>OSLEUM clade</taxon>
        <taxon>Lecanoromycetidae</taxon>
        <taxon>Lecanorales</taxon>
        <taxon>Lecanorineae</taxon>
        <taxon>Stereocaulaceae</taxon>
        <taxon>Stereocaulon</taxon>
    </lineage>
</organism>
<dbReference type="EMBL" id="JBEFKJ010000001">
    <property type="protein sequence ID" value="KAL2048520.1"/>
    <property type="molecule type" value="Genomic_DNA"/>
</dbReference>
<evidence type="ECO:0000256" key="1">
    <source>
        <dbReference type="SAM" id="MobiDB-lite"/>
    </source>
</evidence>
<feature type="compositionally biased region" description="Basic and acidic residues" evidence="1">
    <location>
        <begin position="43"/>
        <end position="61"/>
    </location>
</feature>
<feature type="region of interest" description="Disordered" evidence="1">
    <location>
        <begin position="752"/>
        <end position="790"/>
    </location>
</feature>
<dbReference type="Proteomes" id="UP001590950">
    <property type="component" value="Unassembled WGS sequence"/>
</dbReference>
<reference evidence="2 3" key="1">
    <citation type="submission" date="2024-09" db="EMBL/GenBank/DDBJ databases">
        <title>Rethinking Asexuality: The Enigmatic Case of Functional Sexual Genes in Lepraria (Stereocaulaceae).</title>
        <authorList>
            <person name="Doellman M."/>
            <person name="Sun Y."/>
            <person name="Barcenas-Pena A."/>
            <person name="Lumbsch H.T."/>
            <person name="Grewe F."/>
        </authorList>
    </citation>
    <scope>NUCLEOTIDE SEQUENCE [LARGE SCALE GENOMIC DNA]</scope>
    <source>
        <strain evidence="2 3">Mercado 3170</strain>
    </source>
</reference>
<feature type="compositionally biased region" description="Polar residues" evidence="1">
    <location>
        <begin position="520"/>
        <end position="529"/>
    </location>
</feature>
<sequence>MPPSSAPPASDQQPPVDVSPFYQEEATRRRSPGRKSIGKKKKRDDAGGENVEKERSSKVLAREITSPLSVLSQLNASSSPFVAPPNGTSTPLLEAWHPIPSAPLPESPIHATTDWATEISFDQRPSKEHSKGASLAGSPPQHRPPSDEPRGGFAHTSPPTSPRAVYRQPHPRNGEYQSFGDYLGSSPGSRRPASMQSQPLYLPPPPHHAQAHYYGAPEIEFGYSKPSSKGKAPGEGFYCAFDTLPSAGPDTSKNTDNILLVGFEHGLNIYQISEKRFDRIGRLEGLRGLVTGAQILPAQSTNAHQAIQPLIAIIIHGRSDQSSNPSKPRTAQAEPEEFDPSGSMLQALHVVDVPQYYQTTVEIYSLRQGVHVATLFSSPIVEANGAAYHARPYRPPPIGDLTVQVDGKFIVVGSGTSGEVFIFESSHGKIAHPSPRFRCIGKTWTRTSSRRARSMSISSNESGLGGLHDASDTGFHQPKVAIFSLSHRWLAVIPPPSSSQTTLHGQIDNDLSGGKVPGLTSHTSETEPQVTCDLDPPQNGSILNRMVKDVAQGALKGAQWVAAEGMQVWHNYWSKTSEQHRQTIATSPPDHPSMGQLPAQQHFPPTHAQENQIDRAKNQATLVSILDLEKLLQSQYLRPALALQPLATFPLPAGCSLVSFSPDGLRLLTASAKGDDQHVWDLMRMVHGEAGRAGEPDASPRMPSVREIAHFSRMTEARIIDVVWTEPRGERLAIITDRGTVHMDDMTPSAFLWPPLRRVQRSKTSPSGSGRNDNQNDDAMRPKSTDSTFSSALGIFTGKTQPLLAAVRGRSPSTGGRFPGLGTLAMTAGAGRGKAVAAGINRSVSAAATGTVDTLRHLGENRITLPLSSNAVAPGCVRWLSGKAQGRIAVTGGGIVRVYSVHQRPSRKAGQGRPSVIGSKTVEFSLPKESVPLQQARGIRDAGAPPPGGSSASPGSFWLPHPPSARTRQPGSDTHPLSYAEIDTSAPYTPFHADRRVSLYVYDEDTQSNDPHHLHEPKAWIFGEPIAATKISLGSATDGGDSSDTDQPGQRHMENVIDVQGNVEEGQQVVMTTRRKRNKKVEEQAVADNDDEIFDDFAFVDLAEERV</sequence>
<feature type="region of interest" description="Disordered" evidence="1">
    <location>
        <begin position="513"/>
        <end position="536"/>
    </location>
</feature>
<feature type="compositionally biased region" description="Low complexity" evidence="1">
    <location>
        <begin position="7"/>
        <end position="18"/>
    </location>
</feature>
<feature type="compositionally biased region" description="Polar residues" evidence="1">
    <location>
        <begin position="77"/>
        <end position="91"/>
    </location>
</feature>
<feature type="compositionally biased region" description="Polar residues" evidence="1">
    <location>
        <begin position="320"/>
        <end position="329"/>
    </location>
</feature>
<evidence type="ECO:0008006" key="4">
    <source>
        <dbReference type="Google" id="ProtNLM"/>
    </source>
</evidence>
<name>A0ABR4AST5_9LECA</name>
<proteinExistence type="predicted"/>
<keyword evidence="3" id="KW-1185">Reference proteome</keyword>
<evidence type="ECO:0000313" key="2">
    <source>
        <dbReference type="EMBL" id="KAL2048520.1"/>
    </source>
</evidence>
<accession>A0ABR4AST5</accession>
<protein>
    <recommendedName>
        <fullName evidence="4">WD40 repeat-like protein</fullName>
    </recommendedName>
</protein>
<dbReference type="SUPFAM" id="SSF50978">
    <property type="entry name" value="WD40 repeat-like"/>
    <property type="match status" value="1"/>
</dbReference>
<gene>
    <name evidence="2" type="ORF">N7G274_000432</name>
</gene>
<comment type="caution">
    <text evidence="2">The sequence shown here is derived from an EMBL/GenBank/DDBJ whole genome shotgun (WGS) entry which is preliminary data.</text>
</comment>
<dbReference type="InterPro" id="IPR036322">
    <property type="entry name" value="WD40_repeat_dom_sf"/>
</dbReference>
<feature type="region of interest" description="Disordered" evidence="1">
    <location>
        <begin position="903"/>
        <end position="979"/>
    </location>
</feature>
<feature type="region of interest" description="Disordered" evidence="1">
    <location>
        <begin position="1"/>
        <end position="61"/>
    </location>
</feature>
<feature type="region of interest" description="Disordered" evidence="1">
    <location>
        <begin position="319"/>
        <end position="339"/>
    </location>
</feature>
<dbReference type="InterPro" id="IPR045142">
    <property type="entry name" value="BCAS3-like"/>
</dbReference>
<feature type="region of interest" description="Disordered" evidence="1">
    <location>
        <begin position="77"/>
        <end position="205"/>
    </location>
</feature>